<reference evidence="1" key="1">
    <citation type="submission" date="2018-05" db="EMBL/GenBank/DDBJ databases">
        <authorList>
            <person name="Lanie J.A."/>
            <person name="Ng W.-L."/>
            <person name="Kazmierczak K.M."/>
            <person name="Andrzejewski T.M."/>
            <person name="Davidsen T.M."/>
            <person name="Wayne K.J."/>
            <person name="Tettelin H."/>
            <person name="Glass J.I."/>
            <person name="Rusch D."/>
            <person name="Podicherti R."/>
            <person name="Tsui H.-C.T."/>
            <person name="Winkler M.E."/>
        </authorList>
    </citation>
    <scope>NUCLEOTIDE SEQUENCE</scope>
</reference>
<protein>
    <submittedName>
        <fullName evidence="1">Uncharacterized protein</fullName>
    </submittedName>
</protein>
<accession>A0A382VSW9</accession>
<organism evidence="1">
    <name type="scientific">marine metagenome</name>
    <dbReference type="NCBI Taxonomy" id="408172"/>
    <lineage>
        <taxon>unclassified sequences</taxon>
        <taxon>metagenomes</taxon>
        <taxon>ecological metagenomes</taxon>
    </lineage>
</organism>
<name>A0A382VSW9_9ZZZZ</name>
<dbReference type="AlphaFoldDB" id="A0A382VSW9"/>
<dbReference type="EMBL" id="UINC01154306">
    <property type="protein sequence ID" value="SVD49514.1"/>
    <property type="molecule type" value="Genomic_DNA"/>
</dbReference>
<feature type="non-terminal residue" evidence="1">
    <location>
        <position position="195"/>
    </location>
</feature>
<dbReference type="Gene3D" id="1.20.5.340">
    <property type="match status" value="1"/>
</dbReference>
<feature type="non-terminal residue" evidence="1">
    <location>
        <position position="1"/>
    </location>
</feature>
<gene>
    <name evidence="1" type="ORF">METZ01_LOCUS402368</name>
</gene>
<sequence>VAVAALVPAAAGPVDEAIVAVRVQITEVEEAIVGVASTIVDIREAIVGAESAIVGAESAISDLEASIVAEEGRIVAYHGDLEAVDVAIAEIEAHIATQDEGMLVYPVRLELLADEYIEVWASRAGPFRLRRELAVDSYVRNDERMNSVLTQSARLTDEALEGIRSRILYDALIKDTDERLEIVDARMRIAGDRVA</sequence>
<evidence type="ECO:0000313" key="1">
    <source>
        <dbReference type="EMBL" id="SVD49514.1"/>
    </source>
</evidence>
<proteinExistence type="predicted"/>